<dbReference type="CDD" id="cd12876">
    <property type="entry name" value="SPRY_SOCS3"/>
    <property type="match status" value="1"/>
</dbReference>
<organism evidence="3 4">
    <name type="scientific">Cephus cinctus</name>
    <name type="common">Wheat stem sawfly</name>
    <dbReference type="NCBI Taxonomy" id="211228"/>
    <lineage>
        <taxon>Eukaryota</taxon>
        <taxon>Metazoa</taxon>
        <taxon>Ecdysozoa</taxon>
        <taxon>Arthropoda</taxon>
        <taxon>Hexapoda</taxon>
        <taxon>Insecta</taxon>
        <taxon>Pterygota</taxon>
        <taxon>Neoptera</taxon>
        <taxon>Endopterygota</taxon>
        <taxon>Hymenoptera</taxon>
        <taxon>Cephoidea</taxon>
        <taxon>Cephidae</taxon>
        <taxon>Cephus</taxon>
    </lineage>
</organism>
<protein>
    <submittedName>
        <fullName evidence="4">SPRY domain-containing SOCS box protein 3</fullName>
    </submittedName>
</protein>
<dbReference type="GO" id="GO:0043161">
    <property type="term" value="P:proteasome-mediated ubiquitin-dependent protein catabolic process"/>
    <property type="evidence" value="ECO:0007669"/>
    <property type="project" value="TreeGrafter"/>
</dbReference>
<dbReference type="GeneID" id="107271129"/>
<sequence>MFLEYDPEPVTREQYCACIENECHCEKQNVYEWAWDDKLATADLQLTDRNLEVKFHPGYSTGTAAVRGTTSLAKGRHHYWEVKMITPVYGTDVMVGMGTHKVTLDSARLKFCSLLGLDCESWGFSYKGYLQHAGEIRNYAPGFSYGSLVGVHLDTWRGTLQFFHNRKPLGIAFTGLRDVELYPMISSTAAKSRVRITYSCSEPASLQMASLSVMPSLHKTYLAEAFPGLKYITQSIFADVLQKSNDNIDEDEQPHEFMILDDFDIALVGFPKGGRSVSRLQSEVNATINSNPL</sequence>
<evidence type="ECO:0000259" key="2">
    <source>
        <dbReference type="PROSITE" id="PS50188"/>
    </source>
</evidence>
<reference evidence="4" key="1">
    <citation type="submission" date="2025-08" db="UniProtKB">
        <authorList>
            <consortium name="RefSeq"/>
        </authorList>
    </citation>
    <scope>IDENTIFICATION</scope>
</reference>
<dbReference type="Pfam" id="PF00622">
    <property type="entry name" value="SPRY"/>
    <property type="match status" value="1"/>
</dbReference>
<dbReference type="PANTHER" id="PTHR12245">
    <property type="entry name" value="SPRY DOMAIN CONTAINING SOCS BOX PROTEIN"/>
    <property type="match status" value="1"/>
</dbReference>
<dbReference type="KEGG" id="ccin:107271129"/>
<dbReference type="GO" id="GO:0019005">
    <property type="term" value="C:SCF ubiquitin ligase complex"/>
    <property type="evidence" value="ECO:0007669"/>
    <property type="project" value="TreeGrafter"/>
</dbReference>
<dbReference type="RefSeq" id="XP_015602242.1">
    <property type="nucleotide sequence ID" value="XM_015746756.2"/>
</dbReference>
<feature type="domain" description="B30.2/SPRY" evidence="2">
    <location>
        <begin position="13"/>
        <end position="203"/>
    </location>
</feature>
<dbReference type="InterPro" id="IPR043136">
    <property type="entry name" value="B30.2/SPRY_sf"/>
</dbReference>
<dbReference type="SMART" id="SM00449">
    <property type="entry name" value="SPRY"/>
    <property type="match status" value="1"/>
</dbReference>
<gene>
    <name evidence="4" type="primary">LOC107271129</name>
</gene>
<dbReference type="SUPFAM" id="SSF49899">
    <property type="entry name" value="Concanavalin A-like lectins/glucanases"/>
    <property type="match status" value="1"/>
</dbReference>
<evidence type="ECO:0000313" key="4">
    <source>
        <dbReference type="RefSeq" id="XP_015602242.1"/>
    </source>
</evidence>
<dbReference type="Proteomes" id="UP000694920">
    <property type="component" value="Unplaced"/>
</dbReference>
<dbReference type="AlphaFoldDB" id="A0AAJ7C5G0"/>
<dbReference type="InterPro" id="IPR050672">
    <property type="entry name" value="FBXO45-Fsn/SPSB_families"/>
</dbReference>
<dbReference type="InterPro" id="IPR013320">
    <property type="entry name" value="ConA-like_dom_sf"/>
</dbReference>
<proteinExistence type="predicted"/>
<dbReference type="PROSITE" id="PS50188">
    <property type="entry name" value="B302_SPRY"/>
    <property type="match status" value="1"/>
</dbReference>
<keyword evidence="3" id="KW-1185">Reference proteome</keyword>
<dbReference type="InterPro" id="IPR003877">
    <property type="entry name" value="SPRY_dom"/>
</dbReference>
<dbReference type="InterPro" id="IPR035754">
    <property type="entry name" value="SPRY_SPSB3"/>
</dbReference>
<dbReference type="PANTHER" id="PTHR12245:SF5">
    <property type="entry name" value="SPRY DOMAIN-CONTAINING SOCS BOX PROTEIN 3"/>
    <property type="match status" value="1"/>
</dbReference>
<evidence type="ECO:0000313" key="3">
    <source>
        <dbReference type="Proteomes" id="UP000694920"/>
    </source>
</evidence>
<evidence type="ECO:0000256" key="1">
    <source>
        <dbReference type="ARBA" id="ARBA00022786"/>
    </source>
</evidence>
<name>A0AAJ7C5G0_CEPCN</name>
<keyword evidence="1" id="KW-0833">Ubl conjugation pathway</keyword>
<accession>A0AAJ7C5G0</accession>
<dbReference type="Gene3D" id="2.60.120.920">
    <property type="match status" value="1"/>
</dbReference>
<dbReference type="InterPro" id="IPR001870">
    <property type="entry name" value="B30.2/SPRY"/>
</dbReference>